<dbReference type="InterPro" id="IPR015422">
    <property type="entry name" value="PyrdxlP-dep_Trfase_small"/>
</dbReference>
<dbReference type="PROSITE" id="PS00595">
    <property type="entry name" value="AA_TRANSFER_CLASS_5"/>
    <property type="match status" value="1"/>
</dbReference>
<evidence type="ECO:0000256" key="3">
    <source>
        <dbReference type="ARBA" id="ARBA00022898"/>
    </source>
</evidence>
<evidence type="ECO:0000256" key="5">
    <source>
        <dbReference type="RuleBase" id="RU004504"/>
    </source>
</evidence>
<keyword evidence="3" id="KW-0663">Pyridoxal phosphate</keyword>
<reference evidence="8 9" key="1">
    <citation type="submission" date="2008-07" db="EMBL/GenBank/DDBJ databases">
        <authorList>
            <person name="El-Sayed N."/>
            <person name="Caler E."/>
            <person name="Inman J."/>
            <person name="Amedeo P."/>
            <person name="Hass B."/>
            <person name="Wortman J."/>
        </authorList>
    </citation>
    <scope>NUCLEOTIDE SEQUENCE [LARGE SCALE GENOMIC DNA]</scope>
    <source>
        <strain evidence="9">ATCC 50983 / TXsc</strain>
    </source>
</reference>
<dbReference type="Gene3D" id="3.40.640.10">
    <property type="entry name" value="Type I PLP-dependent aspartate aminotransferase-like (Major domain)"/>
    <property type="match status" value="1"/>
</dbReference>
<organism evidence="9">
    <name type="scientific">Perkinsus marinus (strain ATCC 50983 / TXsc)</name>
    <dbReference type="NCBI Taxonomy" id="423536"/>
    <lineage>
        <taxon>Eukaryota</taxon>
        <taxon>Sar</taxon>
        <taxon>Alveolata</taxon>
        <taxon>Perkinsozoa</taxon>
        <taxon>Perkinsea</taxon>
        <taxon>Perkinsida</taxon>
        <taxon>Perkinsidae</taxon>
        <taxon>Perkinsus</taxon>
    </lineage>
</organism>
<gene>
    <name evidence="8" type="ORF">Pmar_PMAR024480</name>
</gene>
<dbReference type="EMBL" id="GG685288">
    <property type="protein sequence ID" value="EER00002.1"/>
    <property type="molecule type" value="Genomic_DNA"/>
</dbReference>
<feature type="domain" description="Aminotransferase class V" evidence="7">
    <location>
        <begin position="38"/>
        <end position="407"/>
    </location>
</feature>
<comment type="catalytic activity">
    <reaction evidence="4">
        <text>(sulfur carrier)-H + L-cysteine = (sulfur carrier)-SH + L-alanine</text>
        <dbReference type="Rhea" id="RHEA:43892"/>
        <dbReference type="Rhea" id="RHEA-COMP:14737"/>
        <dbReference type="Rhea" id="RHEA-COMP:14739"/>
        <dbReference type="ChEBI" id="CHEBI:29917"/>
        <dbReference type="ChEBI" id="CHEBI:35235"/>
        <dbReference type="ChEBI" id="CHEBI:57972"/>
        <dbReference type="ChEBI" id="CHEBI:64428"/>
        <dbReference type="EC" id="2.8.1.7"/>
    </reaction>
</comment>
<dbReference type="Gene3D" id="3.90.1150.10">
    <property type="entry name" value="Aspartate Aminotransferase, domain 1"/>
    <property type="match status" value="1"/>
</dbReference>
<name>C5LT34_PERM5</name>
<comment type="cofactor">
    <cofactor evidence="1 5">
        <name>pyridoxal 5'-phosphate</name>
        <dbReference type="ChEBI" id="CHEBI:597326"/>
    </cofactor>
</comment>
<evidence type="ECO:0000313" key="8">
    <source>
        <dbReference type="EMBL" id="EER00002.1"/>
    </source>
</evidence>
<dbReference type="PANTHER" id="PTHR43586">
    <property type="entry name" value="CYSTEINE DESULFURASE"/>
    <property type="match status" value="1"/>
</dbReference>
<dbReference type="PANTHER" id="PTHR43586:SF8">
    <property type="entry name" value="CYSTEINE DESULFURASE 1, CHLOROPLASTIC"/>
    <property type="match status" value="1"/>
</dbReference>
<dbReference type="InterPro" id="IPR000192">
    <property type="entry name" value="Aminotrans_V_dom"/>
</dbReference>
<protein>
    <submittedName>
        <fullName evidence="8">Cysteine desulfurase, putative</fullName>
    </submittedName>
</protein>
<evidence type="ECO:0000259" key="7">
    <source>
        <dbReference type="Pfam" id="PF00266"/>
    </source>
</evidence>
<dbReference type="Proteomes" id="UP000007800">
    <property type="component" value="Unassembled WGS sequence"/>
</dbReference>
<dbReference type="FunCoup" id="C5LT34">
    <property type="interactions" value="15"/>
</dbReference>
<dbReference type="GO" id="GO:0031071">
    <property type="term" value="F:cysteine desulfurase activity"/>
    <property type="evidence" value="ECO:0007669"/>
    <property type="project" value="UniProtKB-EC"/>
</dbReference>
<dbReference type="OrthoDB" id="420046at2759"/>
<sequence>MSSTGRIFGLVHLLGKLKAPARAALRKDFPYFKDQELTYLDSAATSQKPQVVLDAMDQFYTETNSNVHRSAHLAAERATEALEQSRETMAKFIGAKGIRGLVITSGATDGLNRLAGMASRNGLLDDGKVLVTEMDHHSNILPWSTACPRTEMVRVDRESAEIDMEDLASKLDDHVRVVSFVHVSHVTGHEVDVDAIRKLVRSRAPKALIVLDCTQSVPHQEINVGELGVDAIVFSGHKMYGPTGVGVLWLSDRALKMLPLPATNGGGALEDIDSDLNIRYTNAPWRYEPGTPPLAEAVGMATAARYVMDHREEIKQHEEELLSITLDEVSKIPCRTLGGLKANRGAPIVSMTFDDVFPNDVGTIASGLQGVCLRAGHHCAIPLHRALGEQGSLRLSIGPYNTEDDVKKGVNAISEALDLIADNTK</sequence>
<accession>C5LT34</accession>
<dbReference type="OMA" id="LVTWQQI"/>
<evidence type="ECO:0000256" key="2">
    <source>
        <dbReference type="ARBA" id="ARBA00010447"/>
    </source>
</evidence>
<dbReference type="SUPFAM" id="SSF53383">
    <property type="entry name" value="PLP-dependent transferases"/>
    <property type="match status" value="1"/>
</dbReference>
<comment type="similarity">
    <text evidence="2">Belongs to the class-V pyridoxal-phosphate-dependent aminotransferase family. Csd subfamily.</text>
</comment>
<dbReference type="RefSeq" id="XP_002767284.1">
    <property type="nucleotide sequence ID" value="XM_002767238.1"/>
</dbReference>
<dbReference type="InterPro" id="IPR015424">
    <property type="entry name" value="PyrdxlP-dep_Trfase"/>
</dbReference>
<evidence type="ECO:0000313" key="9">
    <source>
        <dbReference type="Proteomes" id="UP000007800"/>
    </source>
</evidence>
<evidence type="ECO:0000256" key="1">
    <source>
        <dbReference type="ARBA" id="ARBA00001933"/>
    </source>
</evidence>
<dbReference type="InterPro" id="IPR015421">
    <property type="entry name" value="PyrdxlP-dep_Trfase_major"/>
</dbReference>
<keyword evidence="9" id="KW-1185">Reference proteome</keyword>
<dbReference type="Pfam" id="PF00266">
    <property type="entry name" value="Aminotran_5"/>
    <property type="match status" value="1"/>
</dbReference>
<dbReference type="InterPro" id="IPR020578">
    <property type="entry name" value="Aminotrans_V_PyrdxlP_BS"/>
</dbReference>
<dbReference type="AlphaFoldDB" id="C5LT34"/>
<keyword evidence="6" id="KW-0175">Coiled coil</keyword>
<evidence type="ECO:0000256" key="6">
    <source>
        <dbReference type="SAM" id="Coils"/>
    </source>
</evidence>
<dbReference type="InParanoid" id="C5LT34"/>
<evidence type="ECO:0000256" key="4">
    <source>
        <dbReference type="ARBA" id="ARBA00050776"/>
    </source>
</evidence>
<feature type="coiled-coil region" evidence="6">
    <location>
        <begin position="300"/>
        <end position="327"/>
    </location>
</feature>
<proteinExistence type="inferred from homology"/>
<dbReference type="GeneID" id="9049699"/>